<dbReference type="Proteomes" id="UP000735874">
    <property type="component" value="Unassembled WGS sequence"/>
</dbReference>
<proteinExistence type="predicted"/>
<reference evidence="2" key="1">
    <citation type="submission" date="2018-10" db="EMBL/GenBank/DDBJ databases">
        <title>Effector identification in a new, highly contiguous assembly of the strawberry crown rot pathogen Phytophthora cactorum.</title>
        <authorList>
            <person name="Armitage A.D."/>
            <person name="Nellist C.F."/>
            <person name="Bates H."/>
            <person name="Vickerstaff R.J."/>
            <person name="Harrison R.J."/>
        </authorList>
    </citation>
    <scope>NUCLEOTIDE SEQUENCE</scope>
    <source>
        <strain evidence="2">15-7</strain>
        <strain evidence="3">P415</strain>
        <strain evidence="4">P421</strain>
    </source>
</reference>
<evidence type="ECO:0008006" key="6">
    <source>
        <dbReference type="Google" id="ProtNLM"/>
    </source>
</evidence>
<dbReference type="AlphaFoldDB" id="A0A8T0YDE5"/>
<evidence type="ECO:0000313" key="3">
    <source>
        <dbReference type="EMBL" id="KAG2961708.1"/>
    </source>
</evidence>
<protein>
    <recommendedName>
        <fullName evidence="6">Secreted protein</fullName>
    </recommendedName>
</protein>
<dbReference type="EMBL" id="RCMV01001850">
    <property type="protein sequence ID" value="KAG3206253.1"/>
    <property type="molecule type" value="Genomic_DNA"/>
</dbReference>
<dbReference type="EMBL" id="RCMG01001187">
    <property type="protein sequence ID" value="KAG2833872.1"/>
    <property type="molecule type" value="Genomic_DNA"/>
</dbReference>
<evidence type="ECO:0000313" key="5">
    <source>
        <dbReference type="Proteomes" id="UP000735874"/>
    </source>
</evidence>
<dbReference type="EMBL" id="RCML01001562">
    <property type="protein sequence ID" value="KAG2961708.1"/>
    <property type="molecule type" value="Genomic_DNA"/>
</dbReference>
<evidence type="ECO:0000313" key="2">
    <source>
        <dbReference type="EMBL" id="KAG2833872.1"/>
    </source>
</evidence>
<keyword evidence="1" id="KW-0732">Signal</keyword>
<accession>A0A8T0YDE5</accession>
<gene>
    <name evidence="2" type="ORF">PC113_g20492</name>
    <name evidence="3" type="ORF">PC118_g21820</name>
    <name evidence="4" type="ORF">PC129_g21821</name>
</gene>
<dbReference type="Proteomes" id="UP000760860">
    <property type="component" value="Unassembled WGS sequence"/>
</dbReference>
<feature type="signal peptide" evidence="1">
    <location>
        <begin position="1"/>
        <end position="22"/>
    </location>
</feature>
<sequence>MVALLGAVILVILVLDTHDVSAPQCTIGECYQSLFVDRKPLPKALKSYPDSSVAYLSKGTTDTSLQVVRFFGC</sequence>
<evidence type="ECO:0000313" key="4">
    <source>
        <dbReference type="EMBL" id="KAG3206253.1"/>
    </source>
</evidence>
<evidence type="ECO:0000256" key="1">
    <source>
        <dbReference type="SAM" id="SignalP"/>
    </source>
</evidence>
<name>A0A8T0YDE5_9STRA</name>
<dbReference type="VEuPathDB" id="FungiDB:PC110_g20591"/>
<organism evidence="2 5">
    <name type="scientific">Phytophthora cactorum</name>
    <dbReference type="NCBI Taxonomy" id="29920"/>
    <lineage>
        <taxon>Eukaryota</taxon>
        <taxon>Sar</taxon>
        <taxon>Stramenopiles</taxon>
        <taxon>Oomycota</taxon>
        <taxon>Peronosporomycetes</taxon>
        <taxon>Peronosporales</taxon>
        <taxon>Peronosporaceae</taxon>
        <taxon>Phytophthora</taxon>
    </lineage>
</organism>
<comment type="caution">
    <text evidence="2">The sequence shown here is derived from an EMBL/GenBank/DDBJ whole genome shotgun (WGS) entry which is preliminary data.</text>
</comment>
<dbReference type="Proteomes" id="UP000697107">
    <property type="component" value="Unassembled WGS sequence"/>
</dbReference>
<feature type="chain" id="PRO_5036274983" description="Secreted protein" evidence="1">
    <location>
        <begin position="23"/>
        <end position="73"/>
    </location>
</feature>